<dbReference type="NCBIfam" id="NF001750">
    <property type="entry name" value="PRK00476.1"/>
    <property type="match status" value="1"/>
</dbReference>
<comment type="similarity">
    <text evidence="1">Belongs to the class-II aminoacyl-tRNA synthetase family. Type 1 subfamily.</text>
</comment>
<gene>
    <name evidence="8" type="ORF">X975_21084</name>
</gene>
<dbReference type="HAMAP" id="MF_00044">
    <property type="entry name" value="Asp_tRNA_synth_type1"/>
    <property type="match status" value="1"/>
</dbReference>
<dbReference type="OrthoDB" id="439710at2759"/>
<keyword evidence="4" id="KW-0067">ATP-binding</keyword>
<dbReference type="GO" id="GO:0005739">
    <property type="term" value="C:mitochondrion"/>
    <property type="evidence" value="ECO:0007669"/>
    <property type="project" value="TreeGrafter"/>
</dbReference>
<dbReference type="GO" id="GO:0003676">
    <property type="term" value="F:nucleic acid binding"/>
    <property type="evidence" value="ECO:0007669"/>
    <property type="project" value="InterPro"/>
</dbReference>
<dbReference type="InterPro" id="IPR002312">
    <property type="entry name" value="Asp/Asn-tRNA-synth_IIb"/>
</dbReference>
<dbReference type="Gene3D" id="3.30.930.10">
    <property type="entry name" value="Bira Bifunctional Protein, Domain 2"/>
    <property type="match status" value="1"/>
</dbReference>
<dbReference type="InterPro" id="IPR004365">
    <property type="entry name" value="NA-bd_OB_tRNA"/>
</dbReference>
<dbReference type="PANTHER" id="PTHR22594">
    <property type="entry name" value="ASPARTYL/LYSYL-TRNA SYNTHETASE"/>
    <property type="match status" value="1"/>
</dbReference>
<evidence type="ECO:0000313" key="9">
    <source>
        <dbReference type="Proteomes" id="UP000054359"/>
    </source>
</evidence>
<evidence type="ECO:0000256" key="5">
    <source>
        <dbReference type="ARBA" id="ARBA00022917"/>
    </source>
</evidence>
<dbReference type="OMA" id="LCGWVDR"/>
<feature type="non-terminal residue" evidence="8">
    <location>
        <position position="615"/>
    </location>
</feature>
<name>A0A087TX18_STEMI</name>
<dbReference type="InterPro" id="IPR004115">
    <property type="entry name" value="GAD-like_sf"/>
</dbReference>
<reference evidence="8 9" key="1">
    <citation type="submission" date="2013-11" db="EMBL/GenBank/DDBJ databases">
        <title>Genome sequencing of Stegodyphus mimosarum.</title>
        <authorList>
            <person name="Bechsgaard J."/>
        </authorList>
    </citation>
    <scope>NUCLEOTIDE SEQUENCE [LARGE SCALE GENOMIC DNA]</scope>
</reference>
<dbReference type="PROSITE" id="PS50862">
    <property type="entry name" value="AA_TRNA_LIGASE_II"/>
    <property type="match status" value="1"/>
</dbReference>
<organism evidence="8 9">
    <name type="scientific">Stegodyphus mimosarum</name>
    <name type="common">African social velvet spider</name>
    <dbReference type="NCBI Taxonomy" id="407821"/>
    <lineage>
        <taxon>Eukaryota</taxon>
        <taxon>Metazoa</taxon>
        <taxon>Ecdysozoa</taxon>
        <taxon>Arthropoda</taxon>
        <taxon>Chelicerata</taxon>
        <taxon>Arachnida</taxon>
        <taxon>Araneae</taxon>
        <taxon>Araneomorphae</taxon>
        <taxon>Entelegynae</taxon>
        <taxon>Eresoidea</taxon>
        <taxon>Eresidae</taxon>
        <taxon>Stegodyphus</taxon>
    </lineage>
</organism>
<dbReference type="GO" id="GO:0004815">
    <property type="term" value="F:aspartate-tRNA ligase activity"/>
    <property type="evidence" value="ECO:0007669"/>
    <property type="project" value="TreeGrafter"/>
</dbReference>
<dbReference type="GO" id="GO:0006422">
    <property type="term" value="P:aspartyl-tRNA aminoacylation"/>
    <property type="evidence" value="ECO:0007669"/>
    <property type="project" value="TreeGrafter"/>
</dbReference>
<evidence type="ECO:0000259" key="7">
    <source>
        <dbReference type="PROSITE" id="PS50862"/>
    </source>
</evidence>
<dbReference type="PANTHER" id="PTHR22594:SF5">
    <property type="entry name" value="ASPARTATE--TRNA LIGASE, MITOCHONDRIAL"/>
    <property type="match status" value="1"/>
</dbReference>
<dbReference type="Pfam" id="PF01336">
    <property type="entry name" value="tRNA_anti-codon"/>
    <property type="match status" value="1"/>
</dbReference>
<dbReference type="CDD" id="cd04317">
    <property type="entry name" value="EcAspRS_like_N"/>
    <property type="match status" value="1"/>
</dbReference>
<evidence type="ECO:0000256" key="3">
    <source>
        <dbReference type="ARBA" id="ARBA00022741"/>
    </source>
</evidence>
<dbReference type="InterPro" id="IPR012340">
    <property type="entry name" value="NA-bd_OB-fold"/>
</dbReference>
<dbReference type="SUPFAM" id="SSF50249">
    <property type="entry name" value="Nucleic acid-binding proteins"/>
    <property type="match status" value="1"/>
</dbReference>
<dbReference type="Gene3D" id="3.30.1360.30">
    <property type="entry name" value="GAD-like domain"/>
    <property type="match status" value="1"/>
</dbReference>
<dbReference type="AlphaFoldDB" id="A0A087TX18"/>
<keyword evidence="2 8" id="KW-0436">Ligase</keyword>
<keyword evidence="5" id="KW-0648">Protein biosynthesis</keyword>
<evidence type="ECO:0000256" key="1">
    <source>
        <dbReference type="ARBA" id="ARBA00006303"/>
    </source>
</evidence>
<protein>
    <submittedName>
        <fullName evidence="8">Aspartate--tRNA ligase, mitochondrial</fullName>
    </submittedName>
</protein>
<dbReference type="Proteomes" id="UP000054359">
    <property type="component" value="Unassembled WGS sequence"/>
</dbReference>
<evidence type="ECO:0000256" key="6">
    <source>
        <dbReference type="ARBA" id="ARBA00023146"/>
    </source>
</evidence>
<dbReference type="SUPFAM" id="SSF55681">
    <property type="entry name" value="Class II aaRS and biotin synthetases"/>
    <property type="match status" value="1"/>
</dbReference>
<dbReference type="NCBIfam" id="TIGR00459">
    <property type="entry name" value="aspS_bact"/>
    <property type="match status" value="1"/>
</dbReference>
<dbReference type="GO" id="GO:0005524">
    <property type="term" value="F:ATP binding"/>
    <property type="evidence" value="ECO:0007669"/>
    <property type="project" value="UniProtKB-KW"/>
</dbReference>
<sequence length="615" mass="69804">MFAQRFYSSVKNVSYGGLRYLCSRLNSFTWRTHTCGELNTAHVGQEVIICGWISYQRLDKFIILRDQYGLTQVIFKENDNSNKKFLQSLSLESVVQVKGIVQKRPLKDVRKELRTGEIEVEVTDINLLNASIPMLPISAKNQEKVNDVTKLKYRYLYLRNPKIQENLRMRSKMLMKMREFLHEKYGFVDVETPTLFKKTPGGAKEFIVPTKFPGNVYALTQSPQQFKQMLMVGGLDRYFQIARCYRNEGTKVDRQPEFTQLDVEASFVTSKDIQALIEQLLKFSWPAEKSNIKIPFPCMTYADALSSYGTDKPDLRYEMKLCNVTSHLKNSGLQLASQANDDPDYIISSIVVPGGSKFYKNSMIKEYQQEAELSTVKLIPITIKDDMSWTSMISKHLATDTQQNLSHELVSKPGDLIFLAAGKSQSVYTFLGKIRVRCAELIHPLSTDLRKTNVFKFVWITEFPLFLQNEKGSLESAHHPFTAPYPNDIDLIYFDPCKARAQHYDLVLNGQEIGGGSIRIHDAYLQKYILEEILKEDSGAFQHLLDALSSGCPPHGGIALGIDRLLGIMCGCNSIADIIAFPKSLDGKDLLSGAPSPISHEDKLLYHIEPVMPKQ</sequence>
<dbReference type="Pfam" id="PF02938">
    <property type="entry name" value="GAD"/>
    <property type="match status" value="1"/>
</dbReference>
<evidence type="ECO:0000256" key="4">
    <source>
        <dbReference type="ARBA" id="ARBA00022840"/>
    </source>
</evidence>
<keyword evidence="3" id="KW-0547">Nucleotide-binding</keyword>
<dbReference type="InterPro" id="IPR047089">
    <property type="entry name" value="Asp-tRNA-ligase_1_N"/>
</dbReference>
<dbReference type="InterPro" id="IPR004364">
    <property type="entry name" value="Aa-tRNA-synt_II"/>
</dbReference>
<keyword evidence="6" id="KW-0030">Aminoacyl-tRNA synthetase</keyword>
<proteinExistence type="inferred from homology"/>
<dbReference type="STRING" id="407821.A0A087TX18"/>
<feature type="domain" description="Aminoacyl-transfer RNA synthetases class-II family profile" evidence="7">
    <location>
        <begin position="167"/>
        <end position="595"/>
    </location>
</feature>
<dbReference type="InterPro" id="IPR029351">
    <property type="entry name" value="GAD_dom"/>
</dbReference>
<dbReference type="PRINTS" id="PR01042">
    <property type="entry name" value="TRNASYNTHASP"/>
</dbReference>
<dbReference type="InterPro" id="IPR004524">
    <property type="entry name" value="Asp-tRNA-ligase_1"/>
</dbReference>
<dbReference type="InterPro" id="IPR045864">
    <property type="entry name" value="aa-tRNA-synth_II/BPL/LPL"/>
</dbReference>
<dbReference type="Gene3D" id="2.40.50.140">
    <property type="entry name" value="Nucleic acid-binding proteins"/>
    <property type="match status" value="1"/>
</dbReference>
<keyword evidence="9" id="KW-1185">Reference proteome</keyword>
<evidence type="ECO:0000313" key="8">
    <source>
        <dbReference type="EMBL" id="KFM69657.1"/>
    </source>
</evidence>
<dbReference type="Pfam" id="PF00152">
    <property type="entry name" value="tRNA-synt_2"/>
    <property type="match status" value="1"/>
</dbReference>
<dbReference type="SUPFAM" id="SSF55261">
    <property type="entry name" value="GAD domain-like"/>
    <property type="match status" value="1"/>
</dbReference>
<dbReference type="InterPro" id="IPR006195">
    <property type="entry name" value="aa-tRNA-synth_II"/>
</dbReference>
<dbReference type="EMBL" id="KK117147">
    <property type="protein sequence ID" value="KFM69657.1"/>
    <property type="molecule type" value="Genomic_DNA"/>
</dbReference>
<evidence type="ECO:0000256" key="2">
    <source>
        <dbReference type="ARBA" id="ARBA00022598"/>
    </source>
</evidence>
<accession>A0A087TX18</accession>